<dbReference type="Gene3D" id="3.40.50.300">
    <property type="entry name" value="P-loop containing nucleotide triphosphate hydrolases"/>
    <property type="match status" value="1"/>
</dbReference>
<dbReference type="CDD" id="cd00882">
    <property type="entry name" value="Ras_like_GTPase"/>
    <property type="match status" value="1"/>
</dbReference>
<accession>A0A9P7JBI2</accession>
<evidence type="ECO:0000313" key="3">
    <source>
        <dbReference type="EMBL" id="KAG1812634.1"/>
    </source>
</evidence>
<evidence type="ECO:0000259" key="2">
    <source>
        <dbReference type="Pfam" id="PF01926"/>
    </source>
</evidence>
<dbReference type="AlphaFoldDB" id="A0A9P7JBI2"/>
<dbReference type="GeneID" id="64637288"/>
<keyword evidence="4" id="KW-1185">Reference proteome</keyword>
<dbReference type="InterPro" id="IPR006073">
    <property type="entry name" value="GTP-bd"/>
</dbReference>
<dbReference type="PROSITE" id="PS00675">
    <property type="entry name" value="SIGMA54_INTERACT_1"/>
    <property type="match status" value="1"/>
</dbReference>
<dbReference type="Proteomes" id="UP000807769">
    <property type="component" value="Unassembled WGS sequence"/>
</dbReference>
<comment type="caution">
    <text evidence="3">The sequence shown here is derived from an EMBL/GenBank/DDBJ whole genome shotgun (WGS) entry which is preliminary data.</text>
</comment>
<feature type="domain" description="G" evidence="2">
    <location>
        <begin position="31"/>
        <end position="157"/>
    </location>
</feature>
<organism evidence="3 4">
    <name type="scientific">Suillus subaureus</name>
    <dbReference type="NCBI Taxonomy" id="48587"/>
    <lineage>
        <taxon>Eukaryota</taxon>
        <taxon>Fungi</taxon>
        <taxon>Dikarya</taxon>
        <taxon>Basidiomycota</taxon>
        <taxon>Agaricomycotina</taxon>
        <taxon>Agaricomycetes</taxon>
        <taxon>Agaricomycetidae</taxon>
        <taxon>Boletales</taxon>
        <taxon>Suillineae</taxon>
        <taxon>Suillaceae</taxon>
        <taxon>Suillus</taxon>
    </lineage>
</organism>
<protein>
    <submittedName>
        <fullName evidence="3">P-loop containing nucleoside triphosphate hydrolase protein</fullName>
    </submittedName>
</protein>
<dbReference type="SUPFAM" id="SSF52540">
    <property type="entry name" value="P-loop containing nucleoside triphosphate hydrolases"/>
    <property type="match status" value="1"/>
</dbReference>
<dbReference type="OrthoDB" id="8954335at2759"/>
<name>A0A9P7JBI2_9AGAM</name>
<dbReference type="Pfam" id="PF01926">
    <property type="entry name" value="MMR_HSR1"/>
    <property type="match status" value="1"/>
</dbReference>
<dbReference type="InterPro" id="IPR027417">
    <property type="entry name" value="P-loop_NTPase"/>
</dbReference>
<evidence type="ECO:0000256" key="1">
    <source>
        <dbReference type="SAM" id="MobiDB-lite"/>
    </source>
</evidence>
<proteinExistence type="predicted"/>
<feature type="region of interest" description="Disordered" evidence="1">
    <location>
        <begin position="1"/>
        <end position="24"/>
    </location>
</feature>
<dbReference type="InterPro" id="IPR025662">
    <property type="entry name" value="Sigma_54_int_dom_ATP-bd_1"/>
</dbReference>
<dbReference type="GO" id="GO:0016787">
    <property type="term" value="F:hydrolase activity"/>
    <property type="evidence" value="ECO:0007669"/>
    <property type="project" value="UniProtKB-KW"/>
</dbReference>
<dbReference type="GO" id="GO:0005525">
    <property type="term" value="F:GTP binding"/>
    <property type="evidence" value="ECO:0007669"/>
    <property type="project" value="InterPro"/>
</dbReference>
<sequence>MSDSYGSTDMTSAADTRSTYSQQGYQGRPRNVVLYGESGVGKSSLINLIMGRDAAKTSPDALACTTTHAPYDVTISGQCFRLWDTAGLNEGSEGTVPAVIAERNLIAFLQGLNHEDGVHLLIYCVRGTRATKALQTHYKIFSAVIHDSKVPTIVVVTCLEDFRPMMAEWWNKNKDELATYGMQFSGYACVTTLKDGPTGSSDIHQRRAQSYEDVCRCILDHCSQTPHKAWGADTIKDQRSFLTILLQKLARFVGGTHRDKGTSQVSLP</sequence>
<dbReference type="RefSeq" id="XP_041190779.1">
    <property type="nucleotide sequence ID" value="XM_041343272.1"/>
</dbReference>
<evidence type="ECO:0000313" key="4">
    <source>
        <dbReference type="Proteomes" id="UP000807769"/>
    </source>
</evidence>
<gene>
    <name evidence="3" type="ORF">BJ212DRAFT_462350</name>
</gene>
<dbReference type="EMBL" id="JABBWG010000026">
    <property type="protein sequence ID" value="KAG1812634.1"/>
    <property type="molecule type" value="Genomic_DNA"/>
</dbReference>
<reference evidence="3" key="1">
    <citation type="journal article" date="2020" name="New Phytol.">
        <title>Comparative genomics reveals dynamic genome evolution in host specialist ectomycorrhizal fungi.</title>
        <authorList>
            <person name="Lofgren L.A."/>
            <person name="Nguyen N.H."/>
            <person name="Vilgalys R."/>
            <person name="Ruytinx J."/>
            <person name="Liao H.L."/>
            <person name="Branco S."/>
            <person name="Kuo A."/>
            <person name="LaButti K."/>
            <person name="Lipzen A."/>
            <person name="Andreopoulos W."/>
            <person name="Pangilinan J."/>
            <person name="Riley R."/>
            <person name="Hundley H."/>
            <person name="Na H."/>
            <person name="Barry K."/>
            <person name="Grigoriev I.V."/>
            <person name="Stajich J.E."/>
            <person name="Kennedy P.G."/>
        </authorList>
    </citation>
    <scope>NUCLEOTIDE SEQUENCE</scope>
    <source>
        <strain evidence="3">MN1</strain>
    </source>
</reference>
<keyword evidence="3" id="KW-0378">Hydrolase</keyword>